<dbReference type="PROSITE" id="PS51437">
    <property type="entry name" value="CG_1"/>
    <property type="match status" value="1"/>
</dbReference>
<dbReference type="GO" id="GO:0003712">
    <property type="term" value="F:transcription coregulator activity"/>
    <property type="evidence" value="ECO:0007669"/>
    <property type="project" value="TreeGrafter"/>
</dbReference>
<keyword evidence="2" id="KW-0804">Transcription</keyword>
<dbReference type="InterPro" id="IPR005559">
    <property type="entry name" value="CG-1_dom"/>
</dbReference>
<dbReference type="VEuPathDB" id="FungiDB:PC110_g5039"/>
<dbReference type="PANTHER" id="PTHR23335:SF1">
    <property type="entry name" value="CALMODULIN-BINDING TRANSCRIPTION ACTIVATOR, ISOFORM F"/>
    <property type="match status" value="1"/>
</dbReference>
<dbReference type="Pfam" id="PF03859">
    <property type="entry name" value="CG-1"/>
    <property type="match status" value="1"/>
</dbReference>
<dbReference type="PROSITE" id="PS50096">
    <property type="entry name" value="IQ"/>
    <property type="match status" value="2"/>
</dbReference>
<protein>
    <recommendedName>
        <fullName evidence="5">CG-1 domain-containing protein</fullName>
    </recommendedName>
</protein>
<dbReference type="PANTHER" id="PTHR23335">
    <property type="entry name" value="CALMODULIN-BINDING TRANSCRIPTION ACTIVATOR CAMTA"/>
    <property type="match status" value="1"/>
</dbReference>
<dbReference type="Proteomes" id="UP000688947">
    <property type="component" value="Unassembled WGS sequence"/>
</dbReference>
<evidence type="ECO:0000313" key="7">
    <source>
        <dbReference type="Proteomes" id="UP000688947"/>
    </source>
</evidence>
<gene>
    <name evidence="6" type="ORF">JG687_00001190</name>
</gene>
<dbReference type="GO" id="GO:0005634">
    <property type="term" value="C:nucleus"/>
    <property type="evidence" value="ECO:0007669"/>
    <property type="project" value="UniProtKB-SubCell"/>
</dbReference>
<dbReference type="AlphaFoldDB" id="A0A8T1UXZ8"/>
<feature type="domain" description="CG-1" evidence="5">
    <location>
        <begin position="378"/>
        <end position="506"/>
    </location>
</feature>
<evidence type="ECO:0000256" key="1">
    <source>
        <dbReference type="ARBA" id="ARBA00004123"/>
    </source>
</evidence>
<dbReference type="GO" id="GO:0006357">
    <property type="term" value="P:regulation of transcription by RNA polymerase II"/>
    <property type="evidence" value="ECO:0007669"/>
    <property type="project" value="TreeGrafter"/>
</dbReference>
<dbReference type="SMART" id="SM01076">
    <property type="entry name" value="CG-1"/>
    <property type="match status" value="1"/>
</dbReference>
<feature type="compositionally biased region" description="Basic and acidic residues" evidence="4">
    <location>
        <begin position="573"/>
        <end position="587"/>
    </location>
</feature>
<dbReference type="EMBL" id="JAENGZ010000027">
    <property type="protein sequence ID" value="KAG6972934.1"/>
    <property type="molecule type" value="Genomic_DNA"/>
</dbReference>
<dbReference type="InterPro" id="IPR000048">
    <property type="entry name" value="IQ_motif_EF-hand-BS"/>
</dbReference>
<dbReference type="SMART" id="SM00015">
    <property type="entry name" value="IQ"/>
    <property type="match status" value="4"/>
</dbReference>
<dbReference type="OrthoDB" id="9973624at2759"/>
<keyword evidence="3" id="KW-0539">Nucleus</keyword>
<sequence>MRGKTVVGTRLHWQSHTQHERIDVERLLGQLREFCARAATYADGGILIAVGLPAATTATMTGAPASGAVDSISPISSKTTSVFVDSVREFMARLQKEVASGAIAGKVEIIPLLFWGKFVPALNALIGIAADQCPEADMLLLQSLEIEVDAPGVALLRSNLDLGHDLVVGAALPGHAFQPDPAVQPLELSGLTSPWNTLALWNLQQLTKIGFALMGDALRLEVEGIGPAGGDEEVSSISMYQQLFTNTPAPTRAKLIRVPGVVWQVADFKDPERVAWHAMKMRSKKQRTAVQMAHFGGVAPGRVNSPCRLQYRFAESQLLQIDHCILLILFVHGSNLRHCDRHYSNKYGIIQRPLEAKQQTTLRQQQRMNSGDGIQTRAASLRQEATRRWLVKDELVFLLLHHKLVGVPILHSLQLRPPSGSLLFYNTLRISDYKKDGWHWQKRKDKSGRVREDRAKLVINREVIILGTYVHSAETSTFHRRIYSVRDSKESIVLVHYFDEVNKEPVSVIAEDEEGLNKLQAAMELMGPEERQSLEDEVKVLQHGIRAWLLKRNCKNMRETTKQLREATQSIEDQQKQEAAEHNSLDLSERERAAVTVQAATRSMLARRSFLQTKHVAIKFQAATRGVLCRKNFARMKAHALASLVIQRNVREWWNKQPAATRIDKEADDQEQDTEGEKTPIPGDAYERALHDETQRSL</sequence>
<dbReference type="Pfam" id="PF00612">
    <property type="entry name" value="IQ"/>
    <property type="match status" value="2"/>
</dbReference>
<evidence type="ECO:0000256" key="2">
    <source>
        <dbReference type="ARBA" id="ARBA00023163"/>
    </source>
</evidence>
<evidence type="ECO:0000256" key="3">
    <source>
        <dbReference type="ARBA" id="ARBA00023242"/>
    </source>
</evidence>
<accession>A0A8T1UXZ8</accession>
<evidence type="ECO:0000259" key="5">
    <source>
        <dbReference type="PROSITE" id="PS51437"/>
    </source>
</evidence>
<evidence type="ECO:0000256" key="4">
    <source>
        <dbReference type="SAM" id="MobiDB-lite"/>
    </source>
</evidence>
<feature type="region of interest" description="Disordered" evidence="4">
    <location>
        <begin position="565"/>
        <end position="587"/>
    </location>
</feature>
<organism evidence="6 7">
    <name type="scientific">Phytophthora cactorum</name>
    <dbReference type="NCBI Taxonomy" id="29920"/>
    <lineage>
        <taxon>Eukaryota</taxon>
        <taxon>Sar</taxon>
        <taxon>Stramenopiles</taxon>
        <taxon>Oomycota</taxon>
        <taxon>Peronosporomycetes</taxon>
        <taxon>Peronosporales</taxon>
        <taxon>Peronosporaceae</taxon>
        <taxon>Phytophthora</taxon>
    </lineage>
</organism>
<reference evidence="6" key="1">
    <citation type="submission" date="2021-01" db="EMBL/GenBank/DDBJ databases">
        <title>Phytophthora aleatoria, a newly-described species from Pinus radiata is distinct from Phytophthora cactorum isolates based on comparative genomics.</title>
        <authorList>
            <person name="Mcdougal R."/>
            <person name="Panda P."/>
            <person name="Williams N."/>
            <person name="Studholme D.J."/>
        </authorList>
    </citation>
    <scope>NUCLEOTIDE SEQUENCE</scope>
    <source>
        <strain evidence="6">NZFS 3830</strain>
    </source>
</reference>
<proteinExistence type="predicted"/>
<dbReference type="GO" id="GO:0003690">
    <property type="term" value="F:double-stranded DNA binding"/>
    <property type="evidence" value="ECO:0007669"/>
    <property type="project" value="TreeGrafter"/>
</dbReference>
<evidence type="ECO:0000313" key="6">
    <source>
        <dbReference type="EMBL" id="KAG6972934.1"/>
    </source>
</evidence>
<feature type="compositionally biased region" description="Basic and acidic residues" evidence="4">
    <location>
        <begin position="685"/>
        <end position="698"/>
    </location>
</feature>
<comment type="subcellular location">
    <subcellularLocation>
        <location evidence="1">Nucleus</location>
    </subcellularLocation>
</comment>
<dbReference type="VEuPathDB" id="FungiDB:PC110_g5038"/>
<feature type="region of interest" description="Disordered" evidence="4">
    <location>
        <begin position="661"/>
        <end position="698"/>
    </location>
</feature>
<comment type="caution">
    <text evidence="6">The sequence shown here is derived from an EMBL/GenBank/DDBJ whole genome shotgun (WGS) entry which is preliminary data.</text>
</comment>
<name>A0A8T1UXZ8_9STRA</name>